<feature type="compositionally biased region" description="Basic and acidic residues" evidence="1">
    <location>
        <begin position="10"/>
        <end position="34"/>
    </location>
</feature>
<evidence type="ECO:0000313" key="2">
    <source>
        <dbReference type="EMBL" id="KAK3342587.1"/>
    </source>
</evidence>
<protein>
    <submittedName>
        <fullName evidence="2">Uncharacterized protein</fullName>
    </submittedName>
</protein>
<proteinExistence type="predicted"/>
<gene>
    <name evidence="2" type="ORF">B0H65DRAFT_223892</name>
</gene>
<comment type="caution">
    <text evidence="2">The sequence shown here is derived from an EMBL/GenBank/DDBJ whole genome shotgun (WGS) entry which is preliminary data.</text>
</comment>
<dbReference type="EMBL" id="JAUEPP010000005">
    <property type="protein sequence ID" value="KAK3342587.1"/>
    <property type="molecule type" value="Genomic_DNA"/>
</dbReference>
<evidence type="ECO:0000313" key="3">
    <source>
        <dbReference type="Proteomes" id="UP001278500"/>
    </source>
</evidence>
<dbReference type="Proteomes" id="UP001278500">
    <property type="component" value="Unassembled WGS sequence"/>
</dbReference>
<reference evidence="2" key="1">
    <citation type="journal article" date="2023" name="Mol. Phylogenet. Evol.">
        <title>Genome-scale phylogeny and comparative genomics of the fungal order Sordariales.</title>
        <authorList>
            <person name="Hensen N."/>
            <person name="Bonometti L."/>
            <person name="Westerberg I."/>
            <person name="Brannstrom I.O."/>
            <person name="Guillou S."/>
            <person name="Cros-Aarteil S."/>
            <person name="Calhoun S."/>
            <person name="Haridas S."/>
            <person name="Kuo A."/>
            <person name="Mondo S."/>
            <person name="Pangilinan J."/>
            <person name="Riley R."/>
            <person name="LaButti K."/>
            <person name="Andreopoulos B."/>
            <person name="Lipzen A."/>
            <person name="Chen C."/>
            <person name="Yan M."/>
            <person name="Daum C."/>
            <person name="Ng V."/>
            <person name="Clum A."/>
            <person name="Steindorff A."/>
            <person name="Ohm R.A."/>
            <person name="Martin F."/>
            <person name="Silar P."/>
            <person name="Natvig D.O."/>
            <person name="Lalanne C."/>
            <person name="Gautier V."/>
            <person name="Ament-Velasquez S.L."/>
            <person name="Kruys A."/>
            <person name="Hutchinson M.I."/>
            <person name="Powell A.J."/>
            <person name="Barry K."/>
            <person name="Miller A.N."/>
            <person name="Grigoriev I.V."/>
            <person name="Debuchy R."/>
            <person name="Gladieux P."/>
            <person name="Hiltunen Thoren M."/>
            <person name="Johannesson H."/>
        </authorList>
    </citation>
    <scope>NUCLEOTIDE SEQUENCE</scope>
    <source>
        <strain evidence="2">CBS 560.94</strain>
    </source>
</reference>
<reference evidence="2" key="2">
    <citation type="submission" date="2023-06" db="EMBL/GenBank/DDBJ databases">
        <authorList>
            <consortium name="Lawrence Berkeley National Laboratory"/>
            <person name="Haridas S."/>
            <person name="Hensen N."/>
            <person name="Bonometti L."/>
            <person name="Westerberg I."/>
            <person name="Brannstrom I.O."/>
            <person name="Guillou S."/>
            <person name="Cros-Aarteil S."/>
            <person name="Calhoun S."/>
            <person name="Kuo A."/>
            <person name="Mondo S."/>
            <person name="Pangilinan J."/>
            <person name="Riley R."/>
            <person name="Labutti K."/>
            <person name="Andreopoulos B."/>
            <person name="Lipzen A."/>
            <person name="Chen C."/>
            <person name="Yanf M."/>
            <person name="Daum C."/>
            <person name="Ng V."/>
            <person name="Clum A."/>
            <person name="Steindorff A."/>
            <person name="Ohm R."/>
            <person name="Martin F."/>
            <person name="Silar P."/>
            <person name="Natvig D."/>
            <person name="Lalanne C."/>
            <person name="Gautier V."/>
            <person name="Ament-Velasquez S.L."/>
            <person name="Kruys A."/>
            <person name="Hutchinson M.I."/>
            <person name="Powell A.J."/>
            <person name="Barry K."/>
            <person name="Miller A.N."/>
            <person name="Grigoriev I.V."/>
            <person name="Debuchy R."/>
            <person name="Gladieux P."/>
            <person name="Thoren M.H."/>
            <person name="Johannesson H."/>
        </authorList>
    </citation>
    <scope>NUCLEOTIDE SEQUENCE</scope>
    <source>
        <strain evidence="2">CBS 560.94</strain>
    </source>
</reference>
<dbReference type="GeneID" id="87859246"/>
<organism evidence="2 3">
    <name type="scientific">Neurospora tetraspora</name>
    <dbReference type="NCBI Taxonomy" id="94610"/>
    <lineage>
        <taxon>Eukaryota</taxon>
        <taxon>Fungi</taxon>
        <taxon>Dikarya</taxon>
        <taxon>Ascomycota</taxon>
        <taxon>Pezizomycotina</taxon>
        <taxon>Sordariomycetes</taxon>
        <taxon>Sordariomycetidae</taxon>
        <taxon>Sordariales</taxon>
        <taxon>Sordariaceae</taxon>
        <taxon>Neurospora</taxon>
    </lineage>
</organism>
<accession>A0AAE0JCE3</accession>
<sequence length="238" mass="26996">MTRHISRLKANLEKKSDRPSHPGPSHPDHSEARHSLPTHYPHPNPSTENRARHRLSSPVREPASQPLPVMATTPNFDHYPLSASHLLNTAYSSLPVQEQRSKAASVGDEINGFFLAILEEAKNATSTWETKINAMDAMREMMKSVLLADNVIGQEIRKSNYCVSKKRSDGCTWDAKLDAVLDCWTDEDENKYFAEEERNGGVMTGRFRELNGLAKRAKVFKRMKDILMCVDRDVYVDF</sequence>
<dbReference type="AlphaFoldDB" id="A0AAE0JCE3"/>
<dbReference type="RefSeq" id="XP_062680380.1">
    <property type="nucleotide sequence ID" value="XM_062822092.1"/>
</dbReference>
<name>A0AAE0JCE3_9PEZI</name>
<feature type="region of interest" description="Disordered" evidence="1">
    <location>
        <begin position="1"/>
        <end position="67"/>
    </location>
</feature>
<evidence type="ECO:0000256" key="1">
    <source>
        <dbReference type="SAM" id="MobiDB-lite"/>
    </source>
</evidence>
<keyword evidence="3" id="KW-1185">Reference proteome</keyword>